<dbReference type="AlphaFoldDB" id="A0A517MA44"/>
<feature type="signal peptide" evidence="2">
    <location>
        <begin position="1"/>
        <end position="24"/>
    </location>
</feature>
<dbReference type="PROSITE" id="PS51257">
    <property type="entry name" value="PROKAR_LIPOPROTEIN"/>
    <property type="match status" value="1"/>
</dbReference>
<dbReference type="EMBL" id="CP036262">
    <property type="protein sequence ID" value="QDS91760.1"/>
    <property type="molecule type" value="Genomic_DNA"/>
</dbReference>
<feature type="region of interest" description="Disordered" evidence="1">
    <location>
        <begin position="24"/>
        <end position="70"/>
    </location>
</feature>
<feature type="compositionally biased region" description="Basic and acidic residues" evidence="1">
    <location>
        <begin position="50"/>
        <end position="70"/>
    </location>
</feature>
<dbReference type="OrthoDB" id="9980915at2"/>
<accession>A0A517MA44</accession>
<proteinExistence type="predicted"/>
<evidence type="ECO:0000256" key="2">
    <source>
        <dbReference type="SAM" id="SignalP"/>
    </source>
</evidence>
<evidence type="ECO:0000313" key="3">
    <source>
        <dbReference type="EMBL" id="QDS91760.1"/>
    </source>
</evidence>
<evidence type="ECO:0000313" key="4">
    <source>
        <dbReference type="Proteomes" id="UP000320672"/>
    </source>
</evidence>
<organism evidence="3 4">
    <name type="scientific">Roseimaritima multifibrata</name>
    <dbReference type="NCBI Taxonomy" id="1930274"/>
    <lineage>
        <taxon>Bacteria</taxon>
        <taxon>Pseudomonadati</taxon>
        <taxon>Planctomycetota</taxon>
        <taxon>Planctomycetia</taxon>
        <taxon>Pirellulales</taxon>
        <taxon>Pirellulaceae</taxon>
        <taxon>Roseimaritima</taxon>
    </lineage>
</organism>
<name>A0A517MA44_9BACT</name>
<keyword evidence="2" id="KW-0732">Signal</keyword>
<protein>
    <submittedName>
        <fullName evidence="3">Uncharacterized protein</fullName>
    </submittedName>
</protein>
<dbReference type="KEGG" id="rml:FF011L_04950"/>
<dbReference type="RefSeq" id="WP_145349897.1">
    <property type="nucleotide sequence ID" value="NZ_CP036262.1"/>
</dbReference>
<feature type="compositionally biased region" description="Polar residues" evidence="1">
    <location>
        <begin position="24"/>
        <end position="36"/>
    </location>
</feature>
<keyword evidence="4" id="KW-1185">Reference proteome</keyword>
<dbReference type="Proteomes" id="UP000320672">
    <property type="component" value="Chromosome"/>
</dbReference>
<reference evidence="3 4" key="1">
    <citation type="submission" date="2019-02" db="EMBL/GenBank/DDBJ databases">
        <title>Deep-cultivation of Planctomycetes and their phenomic and genomic characterization uncovers novel biology.</title>
        <authorList>
            <person name="Wiegand S."/>
            <person name="Jogler M."/>
            <person name="Boedeker C."/>
            <person name="Pinto D."/>
            <person name="Vollmers J."/>
            <person name="Rivas-Marin E."/>
            <person name="Kohn T."/>
            <person name="Peeters S.H."/>
            <person name="Heuer A."/>
            <person name="Rast P."/>
            <person name="Oberbeckmann S."/>
            <person name="Bunk B."/>
            <person name="Jeske O."/>
            <person name="Meyerdierks A."/>
            <person name="Storesund J.E."/>
            <person name="Kallscheuer N."/>
            <person name="Luecker S."/>
            <person name="Lage O.M."/>
            <person name="Pohl T."/>
            <person name="Merkel B.J."/>
            <person name="Hornburger P."/>
            <person name="Mueller R.-W."/>
            <person name="Bruemmer F."/>
            <person name="Labrenz M."/>
            <person name="Spormann A.M."/>
            <person name="Op den Camp H."/>
            <person name="Overmann J."/>
            <person name="Amann R."/>
            <person name="Jetten M.S.M."/>
            <person name="Mascher T."/>
            <person name="Medema M.H."/>
            <person name="Devos D.P."/>
            <person name="Kaster A.-K."/>
            <person name="Ovreas L."/>
            <person name="Rohde M."/>
            <person name="Galperin M.Y."/>
            <person name="Jogler C."/>
        </authorList>
    </citation>
    <scope>NUCLEOTIDE SEQUENCE [LARGE SCALE GENOMIC DNA]</scope>
    <source>
        <strain evidence="3 4">FF011L</strain>
    </source>
</reference>
<evidence type="ECO:0000256" key="1">
    <source>
        <dbReference type="SAM" id="MobiDB-lite"/>
    </source>
</evidence>
<feature type="chain" id="PRO_5022106773" evidence="2">
    <location>
        <begin position="25"/>
        <end position="70"/>
    </location>
</feature>
<gene>
    <name evidence="3" type="ORF">FF011L_04950</name>
</gene>
<sequence precursor="true">MKHLLATCVLCTGLLGLIGCNQTASEPAAQTPTADSADTPEVTEPATDETAEKTTVDTSKEKPATEESKP</sequence>